<evidence type="ECO:0000256" key="7">
    <source>
        <dbReference type="ARBA" id="ARBA00022741"/>
    </source>
</evidence>
<dbReference type="AlphaFoldDB" id="A0A0F4GCR6"/>
<dbReference type="CDD" id="cd00861">
    <property type="entry name" value="ProRS_anticodon_short"/>
    <property type="match status" value="1"/>
</dbReference>
<dbReference type="GO" id="GO:0005739">
    <property type="term" value="C:mitochondrion"/>
    <property type="evidence" value="ECO:0007669"/>
    <property type="project" value="TreeGrafter"/>
</dbReference>
<dbReference type="SUPFAM" id="SSF55681">
    <property type="entry name" value="Class II aaRS and biotin synthetases"/>
    <property type="match status" value="1"/>
</dbReference>
<dbReference type="InterPro" id="IPR044140">
    <property type="entry name" value="ProRS_anticodon_short"/>
</dbReference>
<dbReference type="Pfam" id="PF03129">
    <property type="entry name" value="HGTP_anticodon"/>
    <property type="match status" value="1"/>
</dbReference>
<evidence type="ECO:0000256" key="11">
    <source>
        <dbReference type="ARBA" id="ARBA00029731"/>
    </source>
</evidence>
<comment type="subunit">
    <text evidence="3">Homodimer.</text>
</comment>
<name>A0A0F4GCR6_9PEZI</name>
<organism evidence="15 16">
    <name type="scientific">Zymoseptoria brevis</name>
    <dbReference type="NCBI Taxonomy" id="1047168"/>
    <lineage>
        <taxon>Eukaryota</taxon>
        <taxon>Fungi</taxon>
        <taxon>Dikarya</taxon>
        <taxon>Ascomycota</taxon>
        <taxon>Pezizomycotina</taxon>
        <taxon>Dothideomycetes</taxon>
        <taxon>Dothideomycetidae</taxon>
        <taxon>Mycosphaerellales</taxon>
        <taxon>Mycosphaerellaceae</taxon>
        <taxon>Zymoseptoria</taxon>
    </lineage>
</organism>
<comment type="catalytic activity">
    <reaction evidence="12">
        <text>tRNA(Pro) + L-proline + ATP = L-prolyl-tRNA(Pro) + AMP + diphosphate</text>
        <dbReference type="Rhea" id="RHEA:14305"/>
        <dbReference type="Rhea" id="RHEA-COMP:9700"/>
        <dbReference type="Rhea" id="RHEA-COMP:9702"/>
        <dbReference type="ChEBI" id="CHEBI:30616"/>
        <dbReference type="ChEBI" id="CHEBI:33019"/>
        <dbReference type="ChEBI" id="CHEBI:60039"/>
        <dbReference type="ChEBI" id="CHEBI:78442"/>
        <dbReference type="ChEBI" id="CHEBI:78532"/>
        <dbReference type="ChEBI" id="CHEBI:456215"/>
        <dbReference type="EC" id="6.1.1.15"/>
    </reaction>
</comment>
<dbReference type="InterPro" id="IPR045864">
    <property type="entry name" value="aa-tRNA-synth_II/BPL/LPL"/>
</dbReference>
<dbReference type="OrthoDB" id="10267474at2759"/>
<dbReference type="STRING" id="1047168.A0A0F4GCR6"/>
<keyword evidence="9" id="KW-0648">Protein biosynthesis</keyword>
<keyword evidence="7" id="KW-0547">Nucleotide-binding</keyword>
<dbReference type="InterPro" id="IPR002316">
    <property type="entry name" value="Pro-tRNA-ligase_IIa"/>
</dbReference>
<keyword evidence="6" id="KW-0436">Ligase</keyword>
<dbReference type="GO" id="GO:0004827">
    <property type="term" value="F:proline-tRNA ligase activity"/>
    <property type="evidence" value="ECO:0007669"/>
    <property type="project" value="UniProtKB-EC"/>
</dbReference>
<keyword evidence="5" id="KW-0963">Cytoplasm</keyword>
<evidence type="ECO:0000256" key="13">
    <source>
        <dbReference type="SAM" id="MobiDB-lite"/>
    </source>
</evidence>
<keyword evidence="8" id="KW-0067">ATP-binding</keyword>
<dbReference type="Proteomes" id="UP000033647">
    <property type="component" value="Unassembled WGS sequence"/>
</dbReference>
<dbReference type="PANTHER" id="PTHR42753:SF2">
    <property type="entry name" value="PROLINE--TRNA LIGASE"/>
    <property type="match status" value="1"/>
</dbReference>
<feature type="region of interest" description="Disordered" evidence="13">
    <location>
        <begin position="388"/>
        <end position="407"/>
    </location>
</feature>
<evidence type="ECO:0000313" key="16">
    <source>
        <dbReference type="Proteomes" id="UP000033647"/>
    </source>
</evidence>
<gene>
    <name evidence="15" type="ORF">TI39_contig4159g00009</name>
</gene>
<comment type="caution">
    <text evidence="15">The sequence shown here is derived from an EMBL/GenBank/DDBJ whole genome shotgun (WGS) entry which is preliminary data.</text>
</comment>
<accession>A0A0F4GCR6</accession>
<comment type="similarity">
    <text evidence="2">Belongs to the class-II aminoacyl-tRNA synthetase family.</text>
</comment>
<dbReference type="InterPro" id="IPR004154">
    <property type="entry name" value="Anticodon-bd"/>
</dbReference>
<keyword evidence="16" id="KW-1185">Reference proteome</keyword>
<evidence type="ECO:0000256" key="12">
    <source>
        <dbReference type="ARBA" id="ARBA00047671"/>
    </source>
</evidence>
<evidence type="ECO:0000259" key="14">
    <source>
        <dbReference type="PROSITE" id="PS50862"/>
    </source>
</evidence>
<evidence type="ECO:0000256" key="6">
    <source>
        <dbReference type="ARBA" id="ARBA00022598"/>
    </source>
</evidence>
<feature type="domain" description="Aminoacyl-transfer RNA synthetases class-II family profile" evidence="14">
    <location>
        <begin position="83"/>
        <end position="494"/>
    </location>
</feature>
<dbReference type="InterPro" id="IPR002314">
    <property type="entry name" value="aa-tRNA-synt_IIb"/>
</dbReference>
<evidence type="ECO:0000256" key="10">
    <source>
        <dbReference type="ARBA" id="ARBA00023146"/>
    </source>
</evidence>
<dbReference type="PROSITE" id="PS50862">
    <property type="entry name" value="AA_TRNA_LIGASE_II"/>
    <property type="match status" value="1"/>
</dbReference>
<dbReference type="InterPro" id="IPR036621">
    <property type="entry name" value="Anticodon-bd_dom_sf"/>
</dbReference>
<dbReference type="InterPro" id="IPR050062">
    <property type="entry name" value="Pro-tRNA_synthetase"/>
</dbReference>
<dbReference type="EMBL" id="LAFY01004118">
    <property type="protein sequence ID" value="KJX94807.1"/>
    <property type="molecule type" value="Genomic_DNA"/>
</dbReference>
<evidence type="ECO:0000256" key="1">
    <source>
        <dbReference type="ARBA" id="ARBA00004496"/>
    </source>
</evidence>
<protein>
    <recommendedName>
        <fullName evidence="4">proline--tRNA ligase</fullName>
        <ecNumber evidence="4">6.1.1.15</ecNumber>
    </recommendedName>
    <alternativeName>
        <fullName evidence="11">Prolyl-tRNA synthetase</fullName>
    </alternativeName>
</protein>
<dbReference type="Pfam" id="PF00587">
    <property type="entry name" value="tRNA-synt_2b"/>
    <property type="match status" value="1"/>
</dbReference>
<dbReference type="EC" id="6.1.1.15" evidence="4"/>
<reference evidence="15 16" key="1">
    <citation type="submission" date="2015-03" db="EMBL/GenBank/DDBJ databases">
        <title>RNA-seq based gene annotation and comparative genomics of four Zymoseptoria species reveal species-specific pathogenicity related genes and transposable element activity.</title>
        <authorList>
            <person name="Grandaubert J."/>
            <person name="Bhattacharyya A."/>
            <person name="Stukenbrock E.H."/>
        </authorList>
    </citation>
    <scope>NUCLEOTIDE SEQUENCE [LARGE SCALE GENOMIC DNA]</scope>
    <source>
        <strain evidence="15 16">Zb18110</strain>
    </source>
</reference>
<evidence type="ECO:0000256" key="5">
    <source>
        <dbReference type="ARBA" id="ARBA00022490"/>
    </source>
</evidence>
<feature type="region of interest" description="Disordered" evidence="13">
    <location>
        <begin position="300"/>
        <end position="324"/>
    </location>
</feature>
<sequence>MQTQHVMKRSWRWQNFLPSILSLSSRRGLHYDGRSRLSNFWTPTQNKKPVTSESAGEDGHDLLLRAGFLRQAHSGIFHFLPLGLRVQDKIERLIDKHMQTVGAAKVSLSSVSSQELWERSGRLEGRDSELFQLEDRKGAKFLLSPTHEEEITTIVKNAVHSYKDLPLRLYQVTRKYRDEARPRQGLLRGREFVMKDLYTFDVTEEKAMETYSDISKAYRNFFDELALPYLVANADSGSMGGDHSHEYHFASTKGEDTIISCQSCQHMINEELWRPSHIETESDIDTPFRVWIGRTLKPPVPDAAHEESGSQTEIARATDPPSDSTSALVEVYIPQGSRINTHAIKELVPGLDSSGFFDLDQTLSTYYPNTTTLPDSWQRISIRDPRVSMSSITSKPSDRPGPTSTMTSPFILTKPEVDSACPSCGSQTLSFTPTVEIGHTFHLGTRYSKPLDAKVQTEQNIIQDIQMGCHGIGVSRLMGAVASLLADERGLSWPIKIAPYGVVIVGAGAVADQEMDEVYDRLAGLDSTIDDRERPFGWKLKDADLIGYPFIVILGKSWKERRAVELQCRRLGIKEKIAIEELNVRMEELAAKL</sequence>
<evidence type="ECO:0000256" key="2">
    <source>
        <dbReference type="ARBA" id="ARBA00008226"/>
    </source>
</evidence>
<keyword evidence="10 15" id="KW-0030">Aminoacyl-tRNA synthetase</keyword>
<evidence type="ECO:0000256" key="4">
    <source>
        <dbReference type="ARBA" id="ARBA00012831"/>
    </source>
</evidence>
<dbReference type="FunFam" id="3.30.930.10:FF:000066">
    <property type="entry name" value="Proline--tRNA ligase"/>
    <property type="match status" value="1"/>
</dbReference>
<proteinExistence type="inferred from homology"/>
<evidence type="ECO:0000313" key="15">
    <source>
        <dbReference type="EMBL" id="KJX94807.1"/>
    </source>
</evidence>
<dbReference type="InterPro" id="IPR006195">
    <property type="entry name" value="aa-tRNA-synth_II"/>
</dbReference>
<comment type="subcellular location">
    <subcellularLocation>
        <location evidence="1">Cytoplasm</location>
    </subcellularLocation>
</comment>
<evidence type="ECO:0000256" key="9">
    <source>
        <dbReference type="ARBA" id="ARBA00022917"/>
    </source>
</evidence>
<dbReference type="GO" id="GO:0006433">
    <property type="term" value="P:prolyl-tRNA aminoacylation"/>
    <property type="evidence" value="ECO:0007669"/>
    <property type="project" value="InterPro"/>
</dbReference>
<dbReference type="GO" id="GO:0005524">
    <property type="term" value="F:ATP binding"/>
    <property type="evidence" value="ECO:0007669"/>
    <property type="project" value="UniProtKB-KW"/>
</dbReference>
<dbReference type="PRINTS" id="PR01046">
    <property type="entry name" value="TRNASYNTHPRO"/>
</dbReference>
<dbReference type="SUPFAM" id="SSF52954">
    <property type="entry name" value="Class II aaRS ABD-related"/>
    <property type="match status" value="1"/>
</dbReference>
<dbReference type="Gene3D" id="3.40.50.800">
    <property type="entry name" value="Anticodon-binding domain"/>
    <property type="match status" value="1"/>
</dbReference>
<evidence type="ECO:0000256" key="8">
    <source>
        <dbReference type="ARBA" id="ARBA00022840"/>
    </source>
</evidence>
<evidence type="ECO:0000256" key="3">
    <source>
        <dbReference type="ARBA" id="ARBA00011738"/>
    </source>
</evidence>
<dbReference type="Gene3D" id="3.30.930.10">
    <property type="entry name" value="Bira Bifunctional Protein, Domain 2"/>
    <property type="match status" value="2"/>
</dbReference>
<dbReference type="PANTHER" id="PTHR42753">
    <property type="entry name" value="MITOCHONDRIAL RIBOSOME PROTEIN L39/PROLYL-TRNA LIGASE FAMILY MEMBER"/>
    <property type="match status" value="1"/>
</dbReference>